<gene>
    <name evidence="5" type="ORF">HMPREF9470_02861</name>
</gene>
<dbReference type="AlphaFoldDB" id="A0A0J9C0K2"/>
<dbReference type="PROSITE" id="PS01124">
    <property type="entry name" value="HTH_ARAC_FAMILY_2"/>
    <property type="match status" value="1"/>
</dbReference>
<dbReference type="InterPro" id="IPR018062">
    <property type="entry name" value="HTH_AraC-typ_CS"/>
</dbReference>
<proteinExistence type="predicted"/>
<keyword evidence="3" id="KW-0804">Transcription</keyword>
<dbReference type="Gene3D" id="2.60.120.10">
    <property type="entry name" value="Jelly Rolls"/>
    <property type="match status" value="1"/>
</dbReference>
<accession>A0A0J9C0K2</accession>
<dbReference type="EMBL" id="ADLK01000022">
    <property type="protein sequence ID" value="KMW18757.1"/>
    <property type="molecule type" value="Genomic_DNA"/>
</dbReference>
<dbReference type="Gene3D" id="1.10.10.60">
    <property type="entry name" value="Homeodomain-like"/>
    <property type="match status" value="2"/>
</dbReference>
<dbReference type="SUPFAM" id="SSF46689">
    <property type="entry name" value="Homeodomain-like"/>
    <property type="match status" value="2"/>
</dbReference>
<dbReference type="InterPro" id="IPR037923">
    <property type="entry name" value="HTH-like"/>
</dbReference>
<dbReference type="RefSeq" id="WP_045091160.1">
    <property type="nucleotide sequence ID" value="NZ_KQ235878.1"/>
</dbReference>
<dbReference type="Pfam" id="PF12833">
    <property type="entry name" value="HTH_18"/>
    <property type="match status" value="1"/>
</dbReference>
<dbReference type="PROSITE" id="PS00041">
    <property type="entry name" value="HTH_ARAC_FAMILY_1"/>
    <property type="match status" value="1"/>
</dbReference>
<name>A0A0J9C0K2_9FIRM</name>
<dbReference type="InterPro" id="IPR014710">
    <property type="entry name" value="RmlC-like_jellyroll"/>
</dbReference>
<reference evidence="5 6" key="1">
    <citation type="submission" date="2011-04" db="EMBL/GenBank/DDBJ databases">
        <title>The Genome Sequence of Clostridium citroniae WAL-19142.</title>
        <authorList>
            <consortium name="The Broad Institute Genome Sequencing Platform"/>
            <person name="Earl A."/>
            <person name="Ward D."/>
            <person name="Feldgarden M."/>
            <person name="Gevers D."/>
            <person name="Warren Y.A."/>
            <person name="Tyrrell K.L."/>
            <person name="Citron D.M."/>
            <person name="Goldstein E.J."/>
            <person name="Daigneault M."/>
            <person name="Allen-Vercoe E."/>
            <person name="Young S.K."/>
            <person name="Zeng Q."/>
            <person name="Gargeya S."/>
            <person name="Fitzgerald M."/>
            <person name="Haas B."/>
            <person name="Abouelleil A."/>
            <person name="Alvarado L."/>
            <person name="Arachchi H.M."/>
            <person name="Berlin A."/>
            <person name="Brown A."/>
            <person name="Chapman S.B."/>
            <person name="Chen Z."/>
            <person name="Dunbar C."/>
            <person name="Freedman E."/>
            <person name="Gearin G."/>
            <person name="Gellesch M."/>
            <person name="Goldberg J."/>
            <person name="Griggs A."/>
            <person name="Gujja S."/>
            <person name="Heilman E.R."/>
            <person name="Heiman D."/>
            <person name="Howarth C."/>
            <person name="Larson L."/>
            <person name="Lui A."/>
            <person name="MacDonald P.J."/>
            <person name="Mehta T."/>
            <person name="Montmayeur A."/>
            <person name="Murphy C."/>
            <person name="Neiman D."/>
            <person name="Pearson M."/>
            <person name="Priest M."/>
            <person name="Roberts A."/>
            <person name="Saif S."/>
            <person name="Shea T."/>
            <person name="Shenoy N."/>
            <person name="Sisk P."/>
            <person name="Stolte C."/>
            <person name="Sykes S."/>
            <person name="White J."/>
            <person name="Yandava C."/>
            <person name="Wortman J."/>
            <person name="Nusbaum C."/>
            <person name="Birren B."/>
        </authorList>
    </citation>
    <scope>NUCLEOTIDE SEQUENCE [LARGE SCALE GENOMIC DNA]</scope>
    <source>
        <strain evidence="5 6">WAL-19142</strain>
    </source>
</reference>
<dbReference type="SUPFAM" id="SSF51215">
    <property type="entry name" value="Regulatory protein AraC"/>
    <property type="match status" value="1"/>
</dbReference>
<comment type="caution">
    <text evidence="5">The sequence shown here is derived from an EMBL/GenBank/DDBJ whole genome shotgun (WGS) entry which is preliminary data.</text>
</comment>
<evidence type="ECO:0000256" key="3">
    <source>
        <dbReference type="ARBA" id="ARBA00023163"/>
    </source>
</evidence>
<dbReference type="InterPro" id="IPR018060">
    <property type="entry name" value="HTH_AraC"/>
</dbReference>
<dbReference type="Proteomes" id="UP000037392">
    <property type="component" value="Unassembled WGS sequence"/>
</dbReference>
<keyword evidence="2" id="KW-0238">DNA-binding</keyword>
<evidence type="ECO:0000256" key="2">
    <source>
        <dbReference type="ARBA" id="ARBA00023125"/>
    </source>
</evidence>
<sequence>MGVEQRLMTCRYRDGATRHDIHYHNAYEVTYVVSGRMNVRIDDMQYEVGPNQLVFISNFEEHHYKIVEEPCCRYFLILDTERIDRLLAIPQLISILKNRPAGFDHCVSMDGHQELMAALFWQLLQESKAKDNRYYEEMVVNIIRQILIMADRIIGASHDSEQPKFKMEVYEIQKYMEEHYAEEVQIGSLAEMYYINPYYLSHCFKRSTGYSPKRFLLLTRIAKAKELLLNSDLLVSEVAFKSGFLDTNNFIRYFKREVGMTPNRFRKLY</sequence>
<dbReference type="GO" id="GO:0043565">
    <property type="term" value="F:sequence-specific DNA binding"/>
    <property type="evidence" value="ECO:0007669"/>
    <property type="project" value="InterPro"/>
</dbReference>
<dbReference type="Pfam" id="PF02311">
    <property type="entry name" value="AraC_binding"/>
    <property type="match status" value="1"/>
</dbReference>
<keyword evidence="1" id="KW-0805">Transcription regulation</keyword>
<dbReference type="InterPro" id="IPR009057">
    <property type="entry name" value="Homeodomain-like_sf"/>
</dbReference>
<dbReference type="PATRIC" id="fig|742734.4.peg.3064"/>
<dbReference type="GeneID" id="93163353"/>
<dbReference type="PRINTS" id="PR00032">
    <property type="entry name" value="HTHARAC"/>
</dbReference>
<dbReference type="InterPro" id="IPR003313">
    <property type="entry name" value="AraC-bd"/>
</dbReference>
<dbReference type="SMART" id="SM00342">
    <property type="entry name" value="HTH_ARAC"/>
    <property type="match status" value="1"/>
</dbReference>
<dbReference type="OrthoDB" id="9776971at2"/>
<protein>
    <recommendedName>
        <fullName evidence="4">HTH araC/xylS-type domain-containing protein</fullName>
    </recommendedName>
</protein>
<dbReference type="PANTHER" id="PTHR43280">
    <property type="entry name" value="ARAC-FAMILY TRANSCRIPTIONAL REGULATOR"/>
    <property type="match status" value="1"/>
</dbReference>
<dbReference type="InterPro" id="IPR020449">
    <property type="entry name" value="Tscrpt_reg_AraC-type_HTH"/>
</dbReference>
<dbReference type="PANTHER" id="PTHR43280:SF2">
    <property type="entry name" value="HTH-TYPE TRANSCRIPTIONAL REGULATOR EXSA"/>
    <property type="match status" value="1"/>
</dbReference>
<feature type="domain" description="HTH araC/xylS-type" evidence="4">
    <location>
        <begin position="170"/>
        <end position="268"/>
    </location>
</feature>
<evidence type="ECO:0000313" key="5">
    <source>
        <dbReference type="EMBL" id="KMW18757.1"/>
    </source>
</evidence>
<evidence type="ECO:0000259" key="4">
    <source>
        <dbReference type="PROSITE" id="PS01124"/>
    </source>
</evidence>
<evidence type="ECO:0000313" key="6">
    <source>
        <dbReference type="Proteomes" id="UP000037392"/>
    </source>
</evidence>
<evidence type="ECO:0000256" key="1">
    <source>
        <dbReference type="ARBA" id="ARBA00023015"/>
    </source>
</evidence>
<organism evidence="5 6">
    <name type="scientific">[Clostridium] citroniae WAL-19142</name>
    <dbReference type="NCBI Taxonomy" id="742734"/>
    <lineage>
        <taxon>Bacteria</taxon>
        <taxon>Bacillati</taxon>
        <taxon>Bacillota</taxon>
        <taxon>Clostridia</taxon>
        <taxon>Lachnospirales</taxon>
        <taxon>Lachnospiraceae</taxon>
        <taxon>Enterocloster</taxon>
    </lineage>
</organism>
<dbReference type="GO" id="GO:0003700">
    <property type="term" value="F:DNA-binding transcription factor activity"/>
    <property type="evidence" value="ECO:0007669"/>
    <property type="project" value="InterPro"/>
</dbReference>